<keyword evidence="6" id="KW-1015">Disulfide bond</keyword>
<dbReference type="PANTHER" id="PTHR46708:SF1">
    <property type="entry name" value="TENASCIN"/>
    <property type="match status" value="1"/>
</dbReference>
<comment type="caution">
    <text evidence="8">The sequence shown here is derived from an EMBL/GenBank/DDBJ whole genome shotgun (WGS) entry which is preliminary data.</text>
</comment>
<dbReference type="PROSITE" id="PS00514">
    <property type="entry name" value="FIBRINOGEN_C_1"/>
    <property type="match status" value="1"/>
</dbReference>
<keyword evidence="4" id="KW-0732">Signal</keyword>
<comment type="subcellular location">
    <subcellularLocation>
        <location evidence="1">Secreted</location>
        <location evidence="1">Extracellular space</location>
        <location evidence="1">Extracellular matrix</location>
    </subcellularLocation>
</comment>
<evidence type="ECO:0000256" key="6">
    <source>
        <dbReference type="ARBA" id="ARBA00023157"/>
    </source>
</evidence>
<reference evidence="8 9" key="1">
    <citation type="submission" date="2024-05" db="EMBL/GenBank/DDBJ databases">
        <title>Genome sequencing and assembly of Indian major carp, Cirrhinus mrigala (Hamilton, 1822).</title>
        <authorList>
            <person name="Mohindra V."/>
            <person name="Chowdhury L.M."/>
            <person name="Lal K."/>
            <person name="Jena J.K."/>
        </authorList>
    </citation>
    <scope>NUCLEOTIDE SEQUENCE [LARGE SCALE GENOMIC DNA]</scope>
    <source>
        <strain evidence="8">CM1030</strain>
        <tissue evidence="8">Blood</tissue>
    </source>
</reference>
<dbReference type="SMART" id="SM00186">
    <property type="entry name" value="FBG"/>
    <property type="match status" value="1"/>
</dbReference>
<evidence type="ECO:0000259" key="7">
    <source>
        <dbReference type="PROSITE" id="PS51406"/>
    </source>
</evidence>
<evidence type="ECO:0000256" key="1">
    <source>
        <dbReference type="ARBA" id="ARBA00004498"/>
    </source>
</evidence>
<evidence type="ECO:0000256" key="2">
    <source>
        <dbReference type="ARBA" id="ARBA00022530"/>
    </source>
</evidence>
<name>A0ABD0MPK1_CIRMR</name>
<evidence type="ECO:0000313" key="9">
    <source>
        <dbReference type="Proteomes" id="UP001529510"/>
    </source>
</evidence>
<dbReference type="FunFam" id="3.90.215.10:FF:000001">
    <property type="entry name" value="Tenascin isoform 1"/>
    <property type="match status" value="1"/>
</dbReference>
<dbReference type="PANTHER" id="PTHR46708">
    <property type="entry name" value="TENASCIN"/>
    <property type="match status" value="1"/>
</dbReference>
<dbReference type="InterPro" id="IPR036116">
    <property type="entry name" value="FN3_sf"/>
</dbReference>
<keyword evidence="2" id="KW-0964">Secreted</keyword>
<dbReference type="PROSITE" id="PS51406">
    <property type="entry name" value="FIBRINOGEN_C_2"/>
    <property type="match status" value="1"/>
</dbReference>
<dbReference type="InterPro" id="IPR013783">
    <property type="entry name" value="Ig-like_fold"/>
</dbReference>
<feature type="domain" description="Fibrinogen C-terminal" evidence="7">
    <location>
        <begin position="186"/>
        <end position="397"/>
    </location>
</feature>
<dbReference type="InterPro" id="IPR014716">
    <property type="entry name" value="Fibrinogen_a/b/g_C_1"/>
</dbReference>
<dbReference type="InterPro" id="IPR036056">
    <property type="entry name" value="Fibrinogen-like_C"/>
</dbReference>
<organism evidence="8 9">
    <name type="scientific">Cirrhinus mrigala</name>
    <name type="common">Mrigala</name>
    <dbReference type="NCBI Taxonomy" id="683832"/>
    <lineage>
        <taxon>Eukaryota</taxon>
        <taxon>Metazoa</taxon>
        <taxon>Chordata</taxon>
        <taxon>Craniata</taxon>
        <taxon>Vertebrata</taxon>
        <taxon>Euteleostomi</taxon>
        <taxon>Actinopterygii</taxon>
        <taxon>Neopterygii</taxon>
        <taxon>Teleostei</taxon>
        <taxon>Ostariophysi</taxon>
        <taxon>Cypriniformes</taxon>
        <taxon>Cyprinidae</taxon>
        <taxon>Labeoninae</taxon>
        <taxon>Labeonini</taxon>
        <taxon>Cirrhinus</taxon>
    </lineage>
</organism>
<dbReference type="NCBIfam" id="NF040941">
    <property type="entry name" value="GGGWT_bact"/>
    <property type="match status" value="1"/>
</dbReference>
<dbReference type="InterPro" id="IPR020837">
    <property type="entry name" value="Fibrinogen_CS"/>
</dbReference>
<dbReference type="InterPro" id="IPR003961">
    <property type="entry name" value="FN3_dom"/>
</dbReference>
<keyword evidence="2" id="KW-0272">Extracellular matrix</keyword>
<keyword evidence="5" id="KW-0677">Repeat</keyword>
<evidence type="ECO:0000313" key="8">
    <source>
        <dbReference type="EMBL" id="KAL0150866.1"/>
    </source>
</evidence>
<dbReference type="InterPro" id="IPR050991">
    <property type="entry name" value="ECM_Regulatory_Proteins"/>
</dbReference>
<dbReference type="Proteomes" id="UP001529510">
    <property type="component" value="Unassembled WGS sequence"/>
</dbReference>
<gene>
    <name evidence="8" type="ORF">M9458_053785</name>
</gene>
<protein>
    <recommendedName>
        <fullName evidence="7">Fibrinogen C-terminal domain-containing protein</fullName>
    </recommendedName>
</protein>
<dbReference type="Gene3D" id="4.10.530.10">
    <property type="entry name" value="Gamma-fibrinogen Carboxyl Terminal Fragment, domain 2"/>
    <property type="match status" value="1"/>
</dbReference>
<dbReference type="CDD" id="cd00087">
    <property type="entry name" value="FReD"/>
    <property type="match status" value="1"/>
</dbReference>
<dbReference type="SUPFAM" id="SSF49265">
    <property type="entry name" value="Fibronectin type III"/>
    <property type="match status" value="1"/>
</dbReference>
<keyword evidence="9" id="KW-1185">Reference proteome</keyword>
<dbReference type="InterPro" id="IPR002181">
    <property type="entry name" value="Fibrinogen_a/b/g_C_dom"/>
</dbReference>
<dbReference type="SUPFAM" id="SSF56496">
    <property type="entry name" value="Fibrinogen C-terminal domain-like"/>
    <property type="match status" value="1"/>
</dbReference>
<evidence type="ECO:0000256" key="5">
    <source>
        <dbReference type="ARBA" id="ARBA00022737"/>
    </source>
</evidence>
<accession>A0ABD0MPK1</accession>
<dbReference type="Pfam" id="PF00147">
    <property type="entry name" value="Fibrinogen_C"/>
    <property type="match status" value="1"/>
</dbReference>
<dbReference type="Gene3D" id="2.60.40.10">
    <property type="entry name" value="Immunoglobulins"/>
    <property type="match status" value="1"/>
</dbReference>
<dbReference type="CDD" id="cd00063">
    <property type="entry name" value="FN3"/>
    <property type="match status" value="1"/>
</dbReference>
<proteinExistence type="predicted"/>
<evidence type="ECO:0000256" key="4">
    <source>
        <dbReference type="ARBA" id="ARBA00022729"/>
    </source>
</evidence>
<dbReference type="Gene3D" id="3.90.215.10">
    <property type="entry name" value="Gamma Fibrinogen, chain A, domain 1"/>
    <property type="match status" value="1"/>
</dbReference>
<dbReference type="AlphaFoldDB" id="A0ABD0MPK1"/>
<evidence type="ECO:0000256" key="3">
    <source>
        <dbReference type="ARBA" id="ARBA00022536"/>
    </source>
</evidence>
<keyword evidence="3" id="KW-0245">EGF-like domain</keyword>
<dbReference type="EMBL" id="JAMKFB020000267">
    <property type="protein sequence ID" value="KAL0150866.1"/>
    <property type="molecule type" value="Genomic_DNA"/>
</dbReference>
<sequence length="397" mass="45089">MTLLCFSSHKHLDLELPSKYLATLQKGSCSRCSPPHSTAPEQLQSNHGLHNIRRNYQVSCLHYEPFLLNDCLALYVAGKKVDGPRDLKASQVTPRTAVLSYKLSYYADGQDLKVRLSRQLNKAERTSAQCQPYSVTYDNNEVILDPTVKEFQLTRLYPASTYTAQLQAEQDGLYVSAISTDFTTGNLRFPFPTDCSQEKQNGVLESGIVEVFPQGREGKPLMVYCDMQTDGGGWTVFQRRKDGKTNFFRSWREYSNGFGALDGEFWLGNEQLHNFTKMSPMTLRVDLRAGDESVYARYSTFSVDNMKKHYTIRVSGYSGTAGDSLTYHNGRPFSTRDRDPQPFITRCAMSYRGGWWYRNCHEANLNGLYNTNTNHQALNARINALVQESRDALAIRT</sequence>